<feature type="compositionally biased region" description="Polar residues" evidence="5">
    <location>
        <begin position="81"/>
        <end position="95"/>
    </location>
</feature>
<dbReference type="Pfam" id="PF12329">
    <property type="entry name" value="TMF_DNA_bd"/>
    <property type="match status" value="1"/>
</dbReference>
<feature type="region of interest" description="Disordered" evidence="5">
    <location>
        <begin position="822"/>
        <end position="841"/>
    </location>
</feature>
<feature type="coiled-coil region" evidence="4">
    <location>
        <begin position="963"/>
        <end position="1050"/>
    </location>
</feature>
<dbReference type="PANTHER" id="PTHR46515:SF1">
    <property type="entry name" value="TATA ELEMENT MODULATORY FACTOR"/>
    <property type="match status" value="1"/>
</dbReference>
<feature type="compositionally biased region" description="Polar residues" evidence="5">
    <location>
        <begin position="380"/>
        <end position="393"/>
    </location>
</feature>
<feature type="compositionally biased region" description="Basic and acidic residues" evidence="5">
    <location>
        <begin position="227"/>
        <end position="236"/>
    </location>
</feature>
<evidence type="ECO:0000256" key="4">
    <source>
        <dbReference type="SAM" id="Coils"/>
    </source>
</evidence>
<feature type="region of interest" description="Disordered" evidence="5">
    <location>
        <begin position="1071"/>
        <end position="1094"/>
    </location>
</feature>
<feature type="compositionally biased region" description="Polar residues" evidence="5">
    <location>
        <begin position="495"/>
        <end position="506"/>
    </location>
</feature>
<evidence type="ECO:0000256" key="1">
    <source>
        <dbReference type="ARBA" id="ARBA00004555"/>
    </source>
</evidence>
<feature type="compositionally biased region" description="Low complexity" evidence="5">
    <location>
        <begin position="318"/>
        <end position="327"/>
    </location>
</feature>
<dbReference type="Pfam" id="PF12325">
    <property type="entry name" value="TMF_TATA_bd"/>
    <property type="match status" value="1"/>
</dbReference>
<feature type="compositionally biased region" description="Low complexity" evidence="5">
    <location>
        <begin position="240"/>
        <end position="259"/>
    </location>
</feature>
<keyword evidence="2" id="KW-0333">Golgi apparatus</keyword>
<dbReference type="EMBL" id="JAOPHQ010002332">
    <property type="protein sequence ID" value="KAK0147213.1"/>
    <property type="molecule type" value="Genomic_DNA"/>
</dbReference>
<feature type="compositionally biased region" description="Low complexity" evidence="5">
    <location>
        <begin position="1079"/>
        <end position="1094"/>
    </location>
</feature>
<reference evidence="7" key="1">
    <citation type="journal article" date="2023" name="Front. Mar. Sci.">
        <title>A new Merluccius polli reference genome to investigate the effects of global change in West African waters.</title>
        <authorList>
            <person name="Mateo J.L."/>
            <person name="Blanco-Fernandez C."/>
            <person name="Garcia-Vazquez E."/>
            <person name="Machado-Schiaffino G."/>
        </authorList>
    </citation>
    <scope>NUCLEOTIDE SEQUENCE</scope>
    <source>
        <strain evidence="7">C29</strain>
        <tissue evidence="7">Fin</tissue>
    </source>
</reference>
<name>A0AA47P4D2_MERPO</name>
<feature type="compositionally biased region" description="Low complexity" evidence="5">
    <location>
        <begin position="162"/>
        <end position="175"/>
    </location>
</feature>
<dbReference type="InterPro" id="IPR022091">
    <property type="entry name" value="TMF_TATA-bd"/>
</dbReference>
<keyword evidence="8" id="KW-1185">Reference proteome</keyword>
<evidence type="ECO:0000256" key="3">
    <source>
        <dbReference type="ARBA" id="ARBA00023054"/>
    </source>
</evidence>
<accession>A0AA47P4D2</accession>
<feature type="compositionally biased region" description="Acidic residues" evidence="5">
    <location>
        <begin position="434"/>
        <end position="455"/>
    </location>
</feature>
<dbReference type="Proteomes" id="UP001174136">
    <property type="component" value="Unassembled WGS sequence"/>
</dbReference>
<feature type="domain" description="TATA element modulatory factor 1 TATA binding" evidence="6">
    <location>
        <begin position="1136"/>
        <end position="1240"/>
    </location>
</feature>
<comment type="subcellular location">
    <subcellularLocation>
        <location evidence="1">Golgi apparatus</location>
    </subcellularLocation>
</comment>
<comment type="caution">
    <text evidence="7">The sequence shown here is derived from an EMBL/GenBank/DDBJ whole genome shotgun (WGS) entry which is preliminary data.</text>
</comment>
<dbReference type="PANTHER" id="PTHR46515">
    <property type="entry name" value="TATA ELEMENT MODULATORY FACTOR TMF1"/>
    <property type="match status" value="1"/>
</dbReference>
<feature type="region of interest" description="Disordered" evidence="5">
    <location>
        <begin position="355"/>
        <end position="512"/>
    </location>
</feature>
<feature type="compositionally biased region" description="Basic and acidic residues" evidence="5">
    <location>
        <begin position="278"/>
        <end position="289"/>
    </location>
</feature>
<dbReference type="AlphaFoldDB" id="A0AA47P4D2"/>
<organism evidence="7 8">
    <name type="scientific">Merluccius polli</name>
    <name type="common">Benguela hake</name>
    <name type="synonym">Merluccius cadenati</name>
    <dbReference type="NCBI Taxonomy" id="89951"/>
    <lineage>
        <taxon>Eukaryota</taxon>
        <taxon>Metazoa</taxon>
        <taxon>Chordata</taxon>
        <taxon>Craniata</taxon>
        <taxon>Vertebrata</taxon>
        <taxon>Euteleostomi</taxon>
        <taxon>Actinopterygii</taxon>
        <taxon>Neopterygii</taxon>
        <taxon>Teleostei</taxon>
        <taxon>Neoteleostei</taxon>
        <taxon>Acanthomorphata</taxon>
        <taxon>Zeiogadaria</taxon>
        <taxon>Gadariae</taxon>
        <taxon>Gadiformes</taxon>
        <taxon>Gadoidei</taxon>
        <taxon>Merlucciidae</taxon>
        <taxon>Merluccius</taxon>
    </lineage>
</organism>
<feature type="compositionally biased region" description="Polar residues" evidence="5">
    <location>
        <begin position="298"/>
        <end position="308"/>
    </location>
</feature>
<sequence>MSWFNASHLSTFAKQALTTAQKSIDRVLDIKEDDQWGDTVVMPYDDLPVKSPLSGGWGTGQWESAQEEDEEEEEQQQQQQPMTPLSSEAITTPVTRTVVDETDNFFSAFLPPGDTQEAADAHVVSVAPKTKRRQQEKSKEPAVLNEAESESSRLTREDPDVSLSLLDEPEPSSGLPEDRSVVLQPVPLIASQEDPPSECDGEPTNESGVENEDGALESVDIQTEPKLSIRLDHLADDPAGDTAGDPDVTDSPEASNEPESPSPSDPTPPPPPKPIPQETKDAKPEDRQTDTPSPPVSAFSSGTSTTSDIEVLDHESVLSESSASSRQETAEVKAGLHLMQGSFQLLSASACGEFPRLDDYGKLTESCGSSSDAFERIDSFSVQSLDSRSVSEVNSDDDVPGSRTLASVTAGPEPGAVASSAVFQSQDKAPGGEQEGEVGEVEEEGEEEEEEEEGLTETMRDQSLDEMEESGRSATPVNCEQPEDLTLEDEHASLMMSNTTSDQEGNPPQPITKEMRSVSTCQILELQKVIDELSSRLEKRESQLLAVSTDKARVEEECDNLRDEVVALQEESSTVRSLKEEFTQRIADTERKAQVACKERDIAKKEIKGMRDELSTRLNSNETMEIIRDKEEQIRGLLEEGEKLSKQQLQHCNIIKKLRVKEKDSDARLSKHSKKLRELEEELSQLQQVLDGKEEVETQHRETIRKLNSVVERQEKDASRLQMDSDELQEKNRSLQAALDNSYKFSSEGIYERYRFSSEGIRYLVVLVGPYEGNATKRSRAQCVCVSLRFVATGTYLHTVSDAEHISKKVPCDTELAELHKAKASRDSEAQEAALSRETQAREQLSVTLDKAREEARLQQEALANQVSDLRVMLQRAEQQQARKEDYLREEISQLQQRLQEAESRNQELSQGMTSATRPLLRQIENLQASLAGQTASWEKLEKNISDRLVDAQAQLAVAVEKERAATEEVMAVNSQLASLESQNSLLRKEKGRHLVQLDAEKNKREKLEEDSSREHVELENLRGEHSRLLDEARKEKLLLTNQLEMEKMKVEQEKKKCYLVQEALKEKERKTMVSVGEPPASSTPSLSRSSSISGADNAGLYASTLSQDDCMDHSLGVVALSGSSLYEAARLSGGSSIMENLQSQLKLREGEIAQLQLEICSLERSRSVMAEELVRLTHHNDDMEDLVKDLPKLQVQLKDLEQRHNTILQMYGEKAEEAEELRMDLDDVKNMYKTQIDELLKNQK</sequence>
<dbReference type="InterPro" id="IPR022092">
    <property type="entry name" value="TMF_DNA-bd"/>
</dbReference>
<feature type="coiled-coil region" evidence="4">
    <location>
        <begin position="523"/>
        <end position="738"/>
    </location>
</feature>
<dbReference type="InterPro" id="IPR052602">
    <property type="entry name" value="Growth_transcription_reg"/>
</dbReference>
<evidence type="ECO:0000313" key="7">
    <source>
        <dbReference type="EMBL" id="KAK0147213.1"/>
    </source>
</evidence>
<evidence type="ECO:0000256" key="5">
    <source>
        <dbReference type="SAM" id="MobiDB-lite"/>
    </source>
</evidence>
<protein>
    <submittedName>
        <fullName evidence="7">TATA element modulatory factor</fullName>
    </submittedName>
</protein>
<evidence type="ECO:0000259" key="6">
    <source>
        <dbReference type="Pfam" id="PF12325"/>
    </source>
</evidence>
<evidence type="ECO:0000313" key="8">
    <source>
        <dbReference type="Proteomes" id="UP001174136"/>
    </source>
</evidence>
<feature type="compositionally biased region" description="Pro residues" evidence="5">
    <location>
        <begin position="260"/>
        <end position="275"/>
    </location>
</feature>
<dbReference type="GO" id="GO:0005794">
    <property type="term" value="C:Golgi apparatus"/>
    <property type="evidence" value="ECO:0007669"/>
    <property type="project" value="UniProtKB-SubCell"/>
</dbReference>
<feature type="coiled-coil region" evidence="4">
    <location>
        <begin position="1184"/>
        <end position="1239"/>
    </location>
</feature>
<feature type="compositionally biased region" description="Acidic residues" evidence="5">
    <location>
        <begin position="195"/>
        <end position="215"/>
    </location>
</feature>
<feature type="compositionally biased region" description="Basic and acidic residues" evidence="5">
    <location>
        <begin position="150"/>
        <end position="159"/>
    </location>
</feature>
<gene>
    <name evidence="7" type="primary">TMF1</name>
    <name evidence="7" type="ORF">N1851_013363</name>
</gene>
<keyword evidence="3 4" id="KW-0175">Coiled coil</keyword>
<dbReference type="GO" id="GO:0005783">
    <property type="term" value="C:endoplasmic reticulum"/>
    <property type="evidence" value="ECO:0007669"/>
    <property type="project" value="TreeGrafter"/>
</dbReference>
<feature type="region of interest" description="Disordered" evidence="5">
    <location>
        <begin position="126"/>
        <end position="330"/>
    </location>
</feature>
<evidence type="ECO:0000256" key="2">
    <source>
        <dbReference type="ARBA" id="ARBA00023034"/>
    </source>
</evidence>
<feature type="compositionally biased region" description="Acidic residues" evidence="5">
    <location>
        <begin position="65"/>
        <end position="75"/>
    </location>
</feature>
<feature type="region of interest" description="Disordered" evidence="5">
    <location>
        <begin position="47"/>
        <end position="96"/>
    </location>
</feature>
<proteinExistence type="predicted"/>